<feature type="region of interest" description="Disordered" evidence="14">
    <location>
        <begin position="1107"/>
        <end position="1143"/>
    </location>
</feature>
<dbReference type="Pfam" id="PF23659">
    <property type="entry name" value="UFL1"/>
    <property type="match status" value="1"/>
</dbReference>
<dbReference type="GO" id="GO:0061666">
    <property type="term" value="F:UFM1 ligase activity"/>
    <property type="evidence" value="ECO:0007669"/>
    <property type="project" value="InterPro"/>
</dbReference>
<dbReference type="Pfam" id="PF06148">
    <property type="entry name" value="COG2_N"/>
    <property type="match status" value="1"/>
</dbReference>
<evidence type="ECO:0000256" key="12">
    <source>
        <dbReference type="ARBA" id="ARBA00030452"/>
    </source>
</evidence>
<dbReference type="Pfam" id="PF09743">
    <property type="entry name" value="E3_UFM1_ligase"/>
    <property type="match status" value="1"/>
</dbReference>
<dbReference type="GO" id="GO:0034976">
    <property type="term" value="P:response to endoplasmic reticulum stress"/>
    <property type="evidence" value="ECO:0007669"/>
    <property type="project" value="TreeGrafter"/>
</dbReference>
<dbReference type="PANTHER" id="PTHR31057:SF0">
    <property type="entry name" value="E3 UFM1-PROTEIN LIGASE 1"/>
    <property type="match status" value="1"/>
</dbReference>
<comment type="subcellular location">
    <subcellularLocation>
        <location evidence="2">Golgi apparatus membrane</location>
        <topology evidence="2">Peripheral membrane protein</topology>
    </subcellularLocation>
</comment>
<dbReference type="GO" id="GO:0005789">
    <property type="term" value="C:endoplasmic reticulum membrane"/>
    <property type="evidence" value="ECO:0007669"/>
    <property type="project" value="TreeGrafter"/>
</dbReference>
<dbReference type="InterPro" id="IPR056761">
    <property type="entry name" value="Ufl1-like_C"/>
</dbReference>
<evidence type="ECO:0000259" key="18">
    <source>
        <dbReference type="Pfam" id="PF23659"/>
    </source>
</evidence>
<dbReference type="InterPro" id="IPR056579">
    <property type="entry name" value="Ufl1_N"/>
</dbReference>
<comment type="function">
    <text evidence="1">E3 UFM1-protein ligase that mediates ufmylation of target proteins.</text>
</comment>
<evidence type="ECO:0000256" key="13">
    <source>
        <dbReference type="ARBA" id="ARBA00031344"/>
    </source>
</evidence>
<dbReference type="Pfam" id="PF25041">
    <property type="entry name" value="UFL1_C"/>
    <property type="match status" value="1"/>
</dbReference>
<dbReference type="WBParaSite" id="sdigi.contig2.g315.t1">
    <property type="protein sequence ID" value="sdigi.contig2.g315.t1"/>
    <property type="gene ID" value="sdigi.contig2.g315"/>
</dbReference>
<evidence type="ECO:0000313" key="20">
    <source>
        <dbReference type="Proteomes" id="UP000887581"/>
    </source>
</evidence>
<evidence type="ECO:0000259" key="17">
    <source>
        <dbReference type="Pfam" id="PF12022"/>
    </source>
</evidence>
<feature type="domain" description="E3 UFM1-protein ligase 1-like N-terminal" evidence="16">
    <location>
        <begin position="723"/>
        <end position="997"/>
    </location>
</feature>
<dbReference type="InterPro" id="IPR018611">
    <property type="entry name" value="Ufl1"/>
</dbReference>
<evidence type="ECO:0000256" key="1">
    <source>
        <dbReference type="ARBA" id="ARBA00003950"/>
    </source>
</evidence>
<evidence type="ECO:0000313" key="21">
    <source>
        <dbReference type="WBParaSite" id="sdigi.contig2.g315.t1"/>
    </source>
</evidence>
<dbReference type="InterPro" id="IPR024603">
    <property type="entry name" value="COG_complex_COG2_C"/>
</dbReference>
<keyword evidence="8" id="KW-0833">Ubl conjugation pathway</keyword>
<dbReference type="GO" id="GO:1990592">
    <property type="term" value="P:protein K69-linked ufmylation"/>
    <property type="evidence" value="ECO:0007669"/>
    <property type="project" value="TreeGrafter"/>
</dbReference>
<dbReference type="Pfam" id="PF25870">
    <property type="entry name" value="WHD_UFL1_5th"/>
    <property type="match status" value="1"/>
</dbReference>
<proteinExistence type="inferred from homology"/>
<evidence type="ECO:0000256" key="5">
    <source>
        <dbReference type="ARBA" id="ARBA00020977"/>
    </source>
</evidence>
<evidence type="ECO:0000256" key="14">
    <source>
        <dbReference type="SAM" id="MobiDB-lite"/>
    </source>
</evidence>
<evidence type="ECO:0000256" key="4">
    <source>
        <dbReference type="ARBA" id="ARBA00014160"/>
    </source>
</evidence>
<organism evidence="20 21">
    <name type="scientific">Setaria digitata</name>
    <dbReference type="NCBI Taxonomy" id="48799"/>
    <lineage>
        <taxon>Eukaryota</taxon>
        <taxon>Metazoa</taxon>
        <taxon>Ecdysozoa</taxon>
        <taxon>Nematoda</taxon>
        <taxon>Chromadorea</taxon>
        <taxon>Rhabditida</taxon>
        <taxon>Spirurina</taxon>
        <taxon>Spiruromorpha</taxon>
        <taxon>Filarioidea</taxon>
        <taxon>Setariidae</taxon>
        <taxon>Setaria</taxon>
    </lineage>
</organism>
<protein>
    <recommendedName>
        <fullName evidence="5">Conserved oligomeric Golgi complex subunit 2</fullName>
    </recommendedName>
    <alternativeName>
        <fullName evidence="13">Component of oligomeric Golgi complex 2</fullName>
    </alternativeName>
    <alternativeName>
        <fullName evidence="4">E3 UFM1-protein ligase 1 homolog</fullName>
    </alternativeName>
    <alternativeName>
        <fullName evidence="12">E3 UFM1-protein transferase 1 homolog</fullName>
    </alternativeName>
</protein>
<dbReference type="GO" id="GO:0000139">
    <property type="term" value="C:Golgi membrane"/>
    <property type="evidence" value="ECO:0007669"/>
    <property type="project" value="UniProtKB-SubCell"/>
</dbReference>
<feature type="domain" description="COG complex component COG2 C-terminal" evidence="17">
    <location>
        <begin position="366"/>
        <end position="657"/>
    </location>
</feature>
<evidence type="ECO:0000259" key="19">
    <source>
        <dbReference type="Pfam" id="PF25041"/>
    </source>
</evidence>
<evidence type="ECO:0000256" key="7">
    <source>
        <dbReference type="ARBA" id="ARBA00022679"/>
    </source>
</evidence>
<evidence type="ECO:0000256" key="10">
    <source>
        <dbReference type="ARBA" id="ARBA00023034"/>
    </source>
</evidence>
<evidence type="ECO:0000256" key="2">
    <source>
        <dbReference type="ARBA" id="ARBA00004395"/>
    </source>
</evidence>
<feature type="domain" description="E3 UFM1-protein ligase 1-like" evidence="18">
    <location>
        <begin position="1214"/>
        <end position="1329"/>
    </location>
</feature>
<dbReference type="Proteomes" id="UP000887581">
    <property type="component" value="Unplaced"/>
</dbReference>
<keyword evidence="7" id="KW-0808">Transferase</keyword>
<feature type="domain" description="E3 UFM1-protein ligase-like C-terminal" evidence="19">
    <location>
        <begin position="1339"/>
        <end position="1421"/>
    </location>
</feature>
<evidence type="ECO:0000259" key="16">
    <source>
        <dbReference type="Pfam" id="PF09743"/>
    </source>
</evidence>
<comment type="similarity">
    <text evidence="3">Belongs to the UFL1 family.</text>
</comment>
<evidence type="ECO:0000259" key="15">
    <source>
        <dbReference type="Pfam" id="PF06148"/>
    </source>
</evidence>
<evidence type="ECO:0000256" key="6">
    <source>
        <dbReference type="ARBA" id="ARBA00022448"/>
    </source>
</evidence>
<keyword evidence="10" id="KW-0333">Golgi apparatus</keyword>
<dbReference type="GO" id="GO:0032434">
    <property type="term" value="P:regulation of proteasomal ubiquitin-dependent protein catabolic process"/>
    <property type="evidence" value="ECO:0007669"/>
    <property type="project" value="TreeGrafter"/>
</dbReference>
<reference evidence="21" key="1">
    <citation type="submission" date="2022-11" db="UniProtKB">
        <authorList>
            <consortium name="WormBaseParasite"/>
        </authorList>
    </citation>
    <scope>IDENTIFICATION</scope>
</reference>
<evidence type="ECO:0000256" key="9">
    <source>
        <dbReference type="ARBA" id="ARBA00022927"/>
    </source>
</evidence>
<sequence length="1457" mass="166841">MWEFKHKNRSLAAVHRSSSTGEQIVRGALTYARVLRDMQHWIYEQFSRTDFNVERFIHLARRRASLQQIHNDLRVYLKIVQNSMIELINDDYTDFVNLSSNLVGLKETIDKLTKNIETVWHDFCSSTQSVKQSAEFVEQTTTDLIKCREAQCEIRGQIFLIKSIERLADKISSCPEELEQFWLRSFADAFVNMVLWFGKVKITDDKVAAAYAMCLTYVRKLTEHWLVQDLRGDCRFIEQVLGIITLNSGTDSAVSRVMTEVISEHLGEPNNNLGDFLDEVYRTIRKLREDWLQKVASNGMSSPSISHFLDKCLLTFIISFLDQHFGSVVVPSDNRLFHRCYKTTCDFISNWPDAASSCTVLRMIRNKFSLVVYFKLETQHFLTQLKDELDPSILKLLTSEKKEEWEEKIFYYFSKLVINTLERIWSDEVYLPTLIDRSWDFTLKVLCMYLEWIEGIKSYYWIDRKAPEDFEVWRMFCALYTDCLTVDSRIFGIALSSIWPKIREHELDVTVFGQCLSTFSNKIAERMREFEKFIIGDAVTSLAKILDGVCGIPRQYRWTKKPIPTEISPYVSETSAALKLIRDEMEHCCWDDENSAAVFKEISAELLKIFSLKAKEVLESVEQTETSLQRFKRKSLSVNENNVDSDENKIRRQLLLDLDYFKAWAVSCNIEISHVESLMLRANLPTETLQMPNLIRSVPNTTSIVEERQEEISLQKMSATWADIQRLAADFQRLQLAECSKRLSENNCVELISMLIKSKAIDIVFTSDGKEYVTRKHLLTEVKNECIGQEGRISLSGLVHALNVDYEHIENAVSVITRQSPAFILCNAELISRDYIDILCKELNEQLMDFGVVFISQLTKIWDLPTEVLTDLVLVELGSKIDAVRDGDALYTPSYLSGQQNIIKAMLCGLTKVTPIAKLQAELGLTNAMFWSLFEELVVMGEVPGKIIGNRASSHCLYHPNIYTILVRQYIVKTFLQEGMLELSMFRKFSVAEPKIYLKEVLENAEYSTLMYFPSAIISKKVWNEVEATVKEKMNSKLIVDVRQCVPEIVRSNADIEQAIFFLVKGSEDWLFVLGTSYIYSRQFLSFVLRDLEGLINARAEEIASNWGKQKAQAPKKQEKKQDDEWGTAKSKKGKGGKGKKQILAEESAEELPVRLSEEELIRELEKMNNIPTELLEDVVYQVQTKAEALLRARLQVLLNNVRMISVQDQKRAHAQLQETLSTLYNNICIFEDGAATFEDTVAANLKIHLLRTLCTHFANIVLSYVSRTQNVDTLTVKVRNETIANIESVDNRMAVEKLFTALSSKDLQSFHHAVFGICSSAVCALNLKFPDKKQRADLVKTYEDELVIQLRDCTDPPSGLLLSLLILLARNEKIAVHASGKFVSHLISKVENHPETTAPLVELLTSSQKAVIASMQSKGDLNLMAKLDEKMIALKAMINGFEYVEKSLVGEGVFEF</sequence>
<accession>A0A915PJ19</accession>
<evidence type="ECO:0000256" key="8">
    <source>
        <dbReference type="ARBA" id="ARBA00022786"/>
    </source>
</evidence>
<evidence type="ECO:0000256" key="11">
    <source>
        <dbReference type="ARBA" id="ARBA00023136"/>
    </source>
</evidence>
<feature type="compositionally biased region" description="Basic residues" evidence="14">
    <location>
        <begin position="1130"/>
        <end position="1141"/>
    </location>
</feature>
<keyword evidence="6" id="KW-0813">Transport</keyword>
<keyword evidence="11" id="KW-0472">Membrane</keyword>
<keyword evidence="20" id="KW-1185">Reference proteome</keyword>
<evidence type="ECO:0000256" key="3">
    <source>
        <dbReference type="ARBA" id="ARBA00010789"/>
    </source>
</evidence>
<dbReference type="GO" id="GO:0015031">
    <property type="term" value="P:protein transport"/>
    <property type="evidence" value="ECO:0007669"/>
    <property type="project" value="UniProtKB-KW"/>
</dbReference>
<dbReference type="InterPro" id="IPR056580">
    <property type="entry name" value="Ufl1_dom"/>
</dbReference>
<name>A0A915PJ19_9BILA</name>
<dbReference type="InterPro" id="IPR024602">
    <property type="entry name" value="COG_su2_N"/>
</dbReference>
<dbReference type="Pfam" id="PF12022">
    <property type="entry name" value="COG2_C"/>
    <property type="match status" value="1"/>
</dbReference>
<feature type="domain" description="Conserved oligomeric Golgi complex subunit 2 N-terminal" evidence="15">
    <location>
        <begin position="45"/>
        <end position="112"/>
    </location>
</feature>
<keyword evidence="9" id="KW-0653">Protein transport</keyword>
<dbReference type="PANTHER" id="PTHR31057">
    <property type="entry name" value="E3 UFM1-PROTEIN LIGASE 1"/>
    <property type="match status" value="1"/>
</dbReference>